<feature type="non-terminal residue" evidence="3">
    <location>
        <position position="1"/>
    </location>
</feature>
<dbReference type="Proteomes" id="UP000007266">
    <property type="component" value="Unassembled WGS sequence"/>
</dbReference>
<dbReference type="EMBL" id="KQ972703">
    <property type="protein sequence ID" value="KXZ75800.1"/>
    <property type="molecule type" value="Genomic_DNA"/>
</dbReference>
<gene>
    <name evidence="3" type="primary">AUGUSTUS-3.0.2_35004</name>
    <name evidence="3" type="ORF">TcasGA2_TC035004</name>
</gene>
<dbReference type="eggNOG" id="KOG1075">
    <property type="taxonomic scope" value="Eukaryota"/>
</dbReference>
<dbReference type="PANTHER" id="PTHR37557:SF4">
    <property type="entry name" value="CCHC-TYPE DOMAIN-CONTAINING PROTEIN"/>
    <property type="match status" value="1"/>
</dbReference>
<evidence type="ECO:0000313" key="4">
    <source>
        <dbReference type="Proteomes" id="UP000007266"/>
    </source>
</evidence>
<dbReference type="InterPro" id="IPR000477">
    <property type="entry name" value="RT_dom"/>
</dbReference>
<dbReference type="PROSITE" id="PS50878">
    <property type="entry name" value="RT_POL"/>
    <property type="match status" value="1"/>
</dbReference>
<keyword evidence="4" id="KW-1185">Reference proteome</keyword>
<feature type="non-terminal residue" evidence="3">
    <location>
        <position position="836"/>
    </location>
</feature>
<dbReference type="Pfam" id="PF00078">
    <property type="entry name" value="RVT_1"/>
    <property type="match status" value="2"/>
</dbReference>
<protein>
    <submittedName>
        <fullName evidence="3">115 kDa protein in type-1 retrotransposable element R1DM-like protein</fullName>
    </submittedName>
</protein>
<reference evidence="3 4" key="1">
    <citation type="journal article" date="2008" name="Nature">
        <title>The genome of the model beetle and pest Tribolium castaneum.</title>
        <authorList>
            <consortium name="Tribolium Genome Sequencing Consortium"/>
            <person name="Richards S."/>
            <person name="Gibbs R.A."/>
            <person name="Weinstock G.M."/>
            <person name="Brown S.J."/>
            <person name="Denell R."/>
            <person name="Beeman R.W."/>
            <person name="Gibbs R."/>
            <person name="Beeman R.W."/>
            <person name="Brown S.J."/>
            <person name="Bucher G."/>
            <person name="Friedrich M."/>
            <person name="Grimmelikhuijzen C.J."/>
            <person name="Klingler M."/>
            <person name="Lorenzen M."/>
            <person name="Richards S."/>
            <person name="Roth S."/>
            <person name="Schroder R."/>
            <person name="Tautz D."/>
            <person name="Zdobnov E.M."/>
            <person name="Muzny D."/>
            <person name="Gibbs R.A."/>
            <person name="Weinstock G.M."/>
            <person name="Attaway T."/>
            <person name="Bell S."/>
            <person name="Buhay C.J."/>
            <person name="Chandrabose M.N."/>
            <person name="Chavez D."/>
            <person name="Clerk-Blankenburg K.P."/>
            <person name="Cree A."/>
            <person name="Dao M."/>
            <person name="Davis C."/>
            <person name="Chacko J."/>
            <person name="Dinh H."/>
            <person name="Dugan-Rocha S."/>
            <person name="Fowler G."/>
            <person name="Garner T.T."/>
            <person name="Garnes J."/>
            <person name="Gnirke A."/>
            <person name="Hawes A."/>
            <person name="Hernandez J."/>
            <person name="Hines S."/>
            <person name="Holder M."/>
            <person name="Hume J."/>
            <person name="Jhangiani S.N."/>
            <person name="Joshi V."/>
            <person name="Khan Z.M."/>
            <person name="Jackson L."/>
            <person name="Kovar C."/>
            <person name="Kowis A."/>
            <person name="Lee S."/>
            <person name="Lewis L.R."/>
            <person name="Margolis J."/>
            <person name="Morgan M."/>
            <person name="Nazareth L.V."/>
            <person name="Nguyen N."/>
            <person name="Okwuonu G."/>
            <person name="Parker D."/>
            <person name="Richards S."/>
            <person name="Ruiz S.J."/>
            <person name="Santibanez J."/>
            <person name="Savard J."/>
            <person name="Scherer S.E."/>
            <person name="Schneider B."/>
            <person name="Sodergren E."/>
            <person name="Tautz D."/>
            <person name="Vattahil S."/>
            <person name="Villasana D."/>
            <person name="White C.S."/>
            <person name="Wright R."/>
            <person name="Park Y."/>
            <person name="Beeman R.W."/>
            <person name="Lord J."/>
            <person name="Oppert B."/>
            <person name="Lorenzen M."/>
            <person name="Brown S."/>
            <person name="Wang L."/>
            <person name="Savard J."/>
            <person name="Tautz D."/>
            <person name="Richards S."/>
            <person name="Weinstock G."/>
            <person name="Gibbs R.A."/>
            <person name="Liu Y."/>
            <person name="Worley K."/>
            <person name="Weinstock G."/>
            <person name="Elsik C.G."/>
            <person name="Reese J.T."/>
            <person name="Elhaik E."/>
            <person name="Landan G."/>
            <person name="Graur D."/>
            <person name="Arensburger P."/>
            <person name="Atkinson P."/>
            <person name="Beeman R.W."/>
            <person name="Beidler J."/>
            <person name="Brown S.J."/>
            <person name="Demuth J.P."/>
            <person name="Drury D.W."/>
            <person name="Du Y.Z."/>
            <person name="Fujiwara H."/>
            <person name="Lorenzen M."/>
            <person name="Maselli V."/>
            <person name="Osanai M."/>
            <person name="Park Y."/>
            <person name="Robertson H.M."/>
            <person name="Tu Z."/>
            <person name="Wang J.J."/>
            <person name="Wang S."/>
            <person name="Richards S."/>
            <person name="Song H."/>
            <person name="Zhang L."/>
            <person name="Sodergren E."/>
            <person name="Werner D."/>
            <person name="Stanke M."/>
            <person name="Morgenstern B."/>
            <person name="Solovyev V."/>
            <person name="Kosarev P."/>
            <person name="Brown G."/>
            <person name="Chen H.C."/>
            <person name="Ermolaeva O."/>
            <person name="Hlavina W."/>
            <person name="Kapustin Y."/>
            <person name="Kiryutin B."/>
            <person name="Kitts P."/>
            <person name="Maglott D."/>
            <person name="Pruitt K."/>
            <person name="Sapojnikov V."/>
            <person name="Souvorov A."/>
            <person name="Mackey A.J."/>
            <person name="Waterhouse R.M."/>
            <person name="Wyder S."/>
            <person name="Zdobnov E.M."/>
            <person name="Zdobnov E.M."/>
            <person name="Wyder S."/>
            <person name="Kriventseva E.V."/>
            <person name="Kadowaki T."/>
            <person name="Bork P."/>
            <person name="Aranda M."/>
            <person name="Bao R."/>
            <person name="Beermann A."/>
            <person name="Berns N."/>
            <person name="Bolognesi R."/>
            <person name="Bonneton F."/>
            <person name="Bopp D."/>
            <person name="Brown S.J."/>
            <person name="Bucher G."/>
            <person name="Butts T."/>
            <person name="Chaumot A."/>
            <person name="Denell R.E."/>
            <person name="Ferrier D.E."/>
            <person name="Friedrich M."/>
            <person name="Gordon C.M."/>
            <person name="Jindra M."/>
            <person name="Klingler M."/>
            <person name="Lan Q."/>
            <person name="Lattorff H.M."/>
            <person name="Laudet V."/>
            <person name="von Levetsow C."/>
            <person name="Liu Z."/>
            <person name="Lutz R."/>
            <person name="Lynch J.A."/>
            <person name="da Fonseca R.N."/>
            <person name="Posnien N."/>
            <person name="Reuter R."/>
            <person name="Roth S."/>
            <person name="Savard J."/>
            <person name="Schinko J.B."/>
            <person name="Schmitt C."/>
            <person name="Schoppmeier M."/>
            <person name="Schroder R."/>
            <person name="Shippy T.D."/>
            <person name="Simonnet F."/>
            <person name="Marques-Souza H."/>
            <person name="Tautz D."/>
            <person name="Tomoyasu Y."/>
            <person name="Trauner J."/>
            <person name="Van der Zee M."/>
            <person name="Vervoort M."/>
            <person name="Wittkopp N."/>
            <person name="Wimmer E.A."/>
            <person name="Yang X."/>
            <person name="Jones A.K."/>
            <person name="Sattelle D.B."/>
            <person name="Ebert P.R."/>
            <person name="Nelson D."/>
            <person name="Scott J.G."/>
            <person name="Beeman R.W."/>
            <person name="Muthukrishnan S."/>
            <person name="Kramer K.J."/>
            <person name="Arakane Y."/>
            <person name="Beeman R.W."/>
            <person name="Zhu Q."/>
            <person name="Hogenkamp D."/>
            <person name="Dixit R."/>
            <person name="Oppert B."/>
            <person name="Jiang H."/>
            <person name="Zou Z."/>
            <person name="Marshall J."/>
            <person name="Elpidina E."/>
            <person name="Vinokurov K."/>
            <person name="Oppert C."/>
            <person name="Zou Z."/>
            <person name="Evans J."/>
            <person name="Lu Z."/>
            <person name="Zhao P."/>
            <person name="Sumathipala N."/>
            <person name="Altincicek B."/>
            <person name="Vilcinskas A."/>
            <person name="Williams M."/>
            <person name="Hultmark D."/>
            <person name="Hetru C."/>
            <person name="Jiang H."/>
            <person name="Grimmelikhuijzen C.J."/>
            <person name="Hauser F."/>
            <person name="Cazzamali G."/>
            <person name="Williamson M."/>
            <person name="Park Y."/>
            <person name="Li B."/>
            <person name="Tanaka Y."/>
            <person name="Predel R."/>
            <person name="Neupert S."/>
            <person name="Schachtner J."/>
            <person name="Verleyen P."/>
            <person name="Raible F."/>
            <person name="Bork P."/>
            <person name="Friedrich M."/>
            <person name="Walden K.K."/>
            <person name="Robertson H.M."/>
            <person name="Angeli S."/>
            <person name="Foret S."/>
            <person name="Bucher G."/>
            <person name="Schuetz S."/>
            <person name="Maleszka R."/>
            <person name="Wimmer E.A."/>
            <person name="Beeman R.W."/>
            <person name="Lorenzen M."/>
            <person name="Tomoyasu Y."/>
            <person name="Miller S.C."/>
            <person name="Grossmann D."/>
            <person name="Bucher G."/>
        </authorList>
    </citation>
    <scope>NUCLEOTIDE SEQUENCE [LARGE SCALE GENOMIC DNA]</scope>
    <source>
        <strain evidence="3 4">Georgia GA2</strain>
    </source>
</reference>
<dbReference type="AlphaFoldDB" id="A0A139W927"/>
<evidence type="ECO:0000256" key="1">
    <source>
        <dbReference type="SAM" id="MobiDB-lite"/>
    </source>
</evidence>
<dbReference type="GO" id="GO:0071897">
    <property type="term" value="P:DNA biosynthetic process"/>
    <property type="evidence" value="ECO:0007669"/>
    <property type="project" value="UniProtKB-ARBA"/>
</dbReference>
<proteinExistence type="predicted"/>
<evidence type="ECO:0000313" key="3">
    <source>
        <dbReference type="EMBL" id="KXZ75800.1"/>
    </source>
</evidence>
<feature type="domain" description="Reverse transcriptase" evidence="2">
    <location>
        <begin position="1"/>
        <end position="157"/>
    </location>
</feature>
<name>A0A139W927_TRICA</name>
<dbReference type="SUPFAM" id="SSF56672">
    <property type="entry name" value="DNA/RNA polymerases"/>
    <property type="match status" value="2"/>
</dbReference>
<dbReference type="PANTHER" id="PTHR37557">
    <property type="entry name" value="115 KDA PROTEIN IN TYPE-1 RETROTRANSPOSABLE ELEMENT R1DM-LIKE PROTEIN-RELATED-RELATED"/>
    <property type="match status" value="1"/>
</dbReference>
<evidence type="ECO:0000259" key="2">
    <source>
        <dbReference type="PROSITE" id="PS50878"/>
    </source>
</evidence>
<dbReference type="InterPro" id="IPR043502">
    <property type="entry name" value="DNA/RNA_pol_sf"/>
</dbReference>
<organism evidence="3 4">
    <name type="scientific">Tribolium castaneum</name>
    <name type="common">Red flour beetle</name>
    <dbReference type="NCBI Taxonomy" id="7070"/>
    <lineage>
        <taxon>Eukaryota</taxon>
        <taxon>Metazoa</taxon>
        <taxon>Ecdysozoa</taxon>
        <taxon>Arthropoda</taxon>
        <taxon>Hexapoda</taxon>
        <taxon>Insecta</taxon>
        <taxon>Pterygota</taxon>
        <taxon>Neoptera</taxon>
        <taxon>Endopterygota</taxon>
        <taxon>Coleoptera</taxon>
        <taxon>Polyphaga</taxon>
        <taxon>Cucujiformia</taxon>
        <taxon>Tenebrionidae</taxon>
        <taxon>Tenebrionidae incertae sedis</taxon>
        <taxon>Tribolium</taxon>
    </lineage>
</organism>
<dbReference type="InParanoid" id="A0A139W927"/>
<reference evidence="3 4" key="2">
    <citation type="journal article" date="2010" name="Nucleic Acids Res.">
        <title>BeetleBase in 2010: revisions to provide comprehensive genomic information for Tribolium castaneum.</title>
        <authorList>
            <person name="Kim H.S."/>
            <person name="Murphy T."/>
            <person name="Xia J."/>
            <person name="Caragea D."/>
            <person name="Park Y."/>
            <person name="Beeman R.W."/>
            <person name="Lorenzen M.D."/>
            <person name="Butcher S."/>
            <person name="Manak J.R."/>
            <person name="Brown S.J."/>
        </authorList>
    </citation>
    <scope>NUCLEOTIDE SEQUENCE [LARGE SCALE GENOMIC DNA]</scope>
    <source>
        <strain evidence="3 4">Georgia GA2</strain>
    </source>
</reference>
<feature type="region of interest" description="Disordered" evidence="1">
    <location>
        <begin position="1"/>
        <end position="37"/>
    </location>
</feature>
<sequence length="836" mass="97002">FWMCGSPTHSQEDRADVDPALSHPPLPPPNQRLDTKKPMARLILGQVKERPTTKRLKKQGDPLSPLLFNMVIDELLHLVDNLPGGSTFEERIKCPIMAFEDDLIILEDDEAHLPNTLTTINYLLIARGMTLNPAKCHALSITMIETLNAFRYLGHNVEATGIQRPDLKNLVTWTSIQQRAPLKPDQKLRILKDHLLPRLLYGLQTPNIERRTLKEADRVDRRFIKETFHLHTHTQNSLIHAKVRDGGFGVQDLLTTIPRILLDLDSIKDEILQPPDWWNEELERFRKIYLAKKTLFYRNRFQEYSDHLFAEMTRAKETFKEKVEKRRQKCWTDFAENDLARNPWGVVYKLASEKFKTRGILQSFQTNEDDNITRDFRSTLEFLLTNLLPDDDPDINNVEQRITQSDYRTTTAEVGSDVVITDEEVNIFVSQIQNKKAPSLDNLKGKILKRLHPKITPLITRIYNACWNLNYFPTTWKKGNLVVLLKDPKASHSNIKNYRPITLLPEHGKILEKTVRKKLEEELSPLHSPRQFGFVKGRSTSDALHLLFSTIRDCQAKYVATIFFDIKGAFDNLWWPSLKKDIKKPRSLFEVDSYDQKLPNGPRCAIHTRGSIVPILSYGSRVWSDRYHIVKNQRQYVSAQAPFNRIFAKCYASVSKETAAVLAGHLPMDSEIQTRHCISEIKHGRNVLFFEELITPQTFDSIMHCREYVNLRALDRWQHRWETSTKERISFEFFPDVFRRLEGPPITFSHHKSQVLTGHGNFGIHQLRFGKNENSLCPNCPDFDDDPVHRILECPLFGEIQERIRGITGTWPPDLTQVPYIDNDEMFSALCLDLTH</sequence>
<accession>A0A139W927</accession>
<dbReference type="OMA" id="FATESGC"/>